<feature type="region of interest" description="Disordered" evidence="1">
    <location>
        <begin position="121"/>
        <end position="153"/>
    </location>
</feature>
<accession>A0A9X2K9G7</accession>
<dbReference type="RefSeq" id="WP_253760240.1">
    <property type="nucleotide sequence ID" value="NZ_BAABKA010000019.1"/>
</dbReference>
<dbReference type="AlphaFoldDB" id="A0A9X2K9G7"/>
<dbReference type="Proteomes" id="UP001139648">
    <property type="component" value="Unassembled WGS sequence"/>
</dbReference>
<reference evidence="2" key="1">
    <citation type="submission" date="2022-06" db="EMBL/GenBank/DDBJ databases">
        <title>Sequencing the genomes of 1000 actinobacteria strains.</title>
        <authorList>
            <person name="Klenk H.-P."/>
        </authorList>
    </citation>
    <scope>NUCLEOTIDE SEQUENCE</scope>
    <source>
        <strain evidence="2">DSM 46694</strain>
    </source>
</reference>
<sequence length="249" mass="27041">MATTTAATATAQALAARIAADTATLRDLLNPDTEAFADFDGDYAAILGEIGPALVNIDDAVANIDRVVEGIADDAHSAHWDKAADAVAGAKEDIRWYGHDLTQAAEHARRGQEETQQQIAAVVQQATADTPLSPAPSPAATADTPVDRTDPAPDPMPTAYVVGWLQAPEVAHVRRYATTVAERALAADQPDAQWLYLLELRDIVHHPWKYPDHQEHADAREHVHQLHDTLTYDQLHSLDWHQVAQSLIA</sequence>
<dbReference type="EMBL" id="JAMZEB010000004">
    <property type="protein sequence ID" value="MCP2365752.1"/>
    <property type="molecule type" value="Genomic_DNA"/>
</dbReference>
<keyword evidence="3" id="KW-1185">Reference proteome</keyword>
<name>A0A9X2K9G7_9ACTN</name>
<protein>
    <submittedName>
        <fullName evidence="2">Uncharacterized protein</fullName>
    </submittedName>
</protein>
<evidence type="ECO:0000256" key="1">
    <source>
        <dbReference type="SAM" id="MobiDB-lite"/>
    </source>
</evidence>
<comment type="caution">
    <text evidence="2">The sequence shown here is derived from an EMBL/GenBank/DDBJ whole genome shotgun (WGS) entry which is preliminary data.</text>
</comment>
<evidence type="ECO:0000313" key="2">
    <source>
        <dbReference type="EMBL" id="MCP2365752.1"/>
    </source>
</evidence>
<evidence type="ECO:0000313" key="3">
    <source>
        <dbReference type="Proteomes" id="UP001139648"/>
    </source>
</evidence>
<organism evidence="2 3">
    <name type="scientific">Nonomuraea thailandensis</name>
    <dbReference type="NCBI Taxonomy" id="1188745"/>
    <lineage>
        <taxon>Bacteria</taxon>
        <taxon>Bacillati</taxon>
        <taxon>Actinomycetota</taxon>
        <taxon>Actinomycetes</taxon>
        <taxon>Streptosporangiales</taxon>
        <taxon>Streptosporangiaceae</taxon>
        <taxon>Nonomuraea</taxon>
    </lineage>
</organism>
<feature type="compositionally biased region" description="Low complexity" evidence="1">
    <location>
        <begin position="121"/>
        <end position="144"/>
    </location>
</feature>
<proteinExistence type="predicted"/>
<gene>
    <name evidence="2" type="ORF">HD597_012856</name>
</gene>